<keyword evidence="2" id="KW-1185">Reference proteome</keyword>
<sequence>MRTRVAGNTDGYVHSLMTTLEKQRSLNGQALTGKIGKRSLIDLNQFNDQYSNSMASNTYQAFLRDHNDDFTVFKSQRKQGGLIYSVTMFLKR</sequence>
<organism evidence="1 2">
    <name type="scientific">Brachionus plicatilis</name>
    <name type="common">Marine rotifer</name>
    <name type="synonym">Brachionus muelleri</name>
    <dbReference type="NCBI Taxonomy" id="10195"/>
    <lineage>
        <taxon>Eukaryota</taxon>
        <taxon>Metazoa</taxon>
        <taxon>Spiralia</taxon>
        <taxon>Gnathifera</taxon>
        <taxon>Rotifera</taxon>
        <taxon>Eurotatoria</taxon>
        <taxon>Monogononta</taxon>
        <taxon>Pseudotrocha</taxon>
        <taxon>Ploima</taxon>
        <taxon>Brachionidae</taxon>
        <taxon>Brachionus</taxon>
    </lineage>
</organism>
<dbReference type="EMBL" id="REGN01002512">
    <property type="protein sequence ID" value="RNA27661.1"/>
    <property type="molecule type" value="Genomic_DNA"/>
</dbReference>
<evidence type="ECO:0000313" key="1">
    <source>
        <dbReference type="EMBL" id="RNA27661.1"/>
    </source>
</evidence>
<protein>
    <submittedName>
        <fullName evidence="1">Uncharacterized protein</fullName>
    </submittedName>
</protein>
<dbReference type="Proteomes" id="UP000276133">
    <property type="component" value="Unassembled WGS sequence"/>
</dbReference>
<name>A0A3M7RVQ9_BRAPC</name>
<evidence type="ECO:0000313" key="2">
    <source>
        <dbReference type="Proteomes" id="UP000276133"/>
    </source>
</evidence>
<reference evidence="1 2" key="1">
    <citation type="journal article" date="2018" name="Sci. Rep.">
        <title>Genomic signatures of local adaptation to the degree of environmental predictability in rotifers.</title>
        <authorList>
            <person name="Franch-Gras L."/>
            <person name="Hahn C."/>
            <person name="Garcia-Roger E.M."/>
            <person name="Carmona M.J."/>
            <person name="Serra M."/>
            <person name="Gomez A."/>
        </authorList>
    </citation>
    <scope>NUCLEOTIDE SEQUENCE [LARGE SCALE GENOMIC DNA]</scope>
    <source>
        <strain evidence="1">HYR1</strain>
    </source>
</reference>
<accession>A0A3M7RVQ9</accession>
<proteinExistence type="predicted"/>
<gene>
    <name evidence="1" type="ORF">BpHYR1_039892</name>
</gene>
<dbReference type="AlphaFoldDB" id="A0A3M7RVQ9"/>
<comment type="caution">
    <text evidence="1">The sequence shown here is derived from an EMBL/GenBank/DDBJ whole genome shotgun (WGS) entry which is preliminary data.</text>
</comment>